<organism evidence="1 2">
    <name type="scientific">Arctium lappa</name>
    <name type="common">Greater burdock</name>
    <name type="synonym">Lappa major</name>
    <dbReference type="NCBI Taxonomy" id="4217"/>
    <lineage>
        <taxon>Eukaryota</taxon>
        <taxon>Viridiplantae</taxon>
        <taxon>Streptophyta</taxon>
        <taxon>Embryophyta</taxon>
        <taxon>Tracheophyta</taxon>
        <taxon>Spermatophyta</taxon>
        <taxon>Magnoliopsida</taxon>
        <taxon>eudicotyledons</taxon>
        <taxon>Gunneridae</taxon>
        <taxon>Pentapetalae</taxon>
        <taxon>asterids</taxon>
        <taxon>campanulids</taxon>
        <taxon>Asterales</taxon>
        <taxon>Asteraceae</taxon>
        <taxon>Carduoideae</taxon>
        <taxon>Cardueae</taxon>
        <taxon>Arctiinae</taxon>
        <taxon>Arctium</taxon>
    </lineage>
</organism>
<evidence type="ECO:0000313" key="2">
    <source>
        <dbReference type="Proteomes" id="UP001055879"/>
    </source>
</evidence>
<reference evidence="1 2" key="2">
    <citation type="journal article" date="2022" name="Mol. Ecol. Resour.">
        <title>The genomes of chicory, endive, great burdock and yacon provide insights into Asteraceae paleo-polyploidization history and plant inulin production.</title>
        <authorList>
            <person name="Fan W."/>
            <person name="Wang S."/>
            <person name="Wang H."/>
            <person name="Wang A."/>
            <person name="Jiang F."/>
            <person name="Liu H."/>
            <person name="Zhao H."/>
            <person name="Xu D."/>
            <person name="Zhang Y."/>
        </authorList>
    </citation>
    <scope>NUCLEOTIDE SEQUENCE [LARGE SCALE GENOMIC DNA]</scope>
    <source>
        <strain evidence="2">cv. Niubang</strain>
    </source>
</reference>
<sequence length="79" mass="9042">MFVIKALFGSVRWSLRWSKCKWANYLLRFRLVDARFVSIDMSQVELLFVPALVAHRSLLVSVAYALKLGFCGSIGFVWG</sequence>
<dbReference type="Proteomes" id="UP001055879">
    <property type="component" value="Linkage Group LG06"/>
</dbReference>
<proteinExistence type="predicted"/>
<dbReference type="EMBL" id="CM042052">
    <property type="protein sequence ID" value="KAI3719078.1"/>
    <property type="molecule type" value="Genomic_DNA"/>
</dbReference>
<evidence type="ECO:0000313" key="1">
    <source>
        <dbReference type="EMBL" id="KAI3719078.1"/>
    </source>
</evidence>
<comment type="caution">
    <text evidence="1">The sequence shown here is derived from an EMBL/GenBank/DDBJ whole genome shotgun (WGS) entry which is preliminary data.</text>
</comment>
<gene>
    <name evidence="1" type="ORF">L6452_19968</name>
</gene>
<name>A0ACB9BAW7_ARCLA</name>
<reference evidence="2" key="1">
    <citation type="journal article" date="2022" name="Mol. Ecol. Resour.">
        <title>The genomes of chicory, endive, great burdock and yacon provide insights into Asteraceae palaeo-polyploidization history and plant inulin production.</title>
        <authorList>
            <person name="Fan W."/>
            <person name="Wang S."/>
            <person name="Wang H."/>
            <person name="Wang A."/>
            <person name="Jiang F."/>
            <person name="Liu H."/>
            <person name="Zhao H."/>
            <person name="Xu D."/>
            <person name="Zhang Y."/>
        </authorList>
    </citation>
    <scope>NUCLEOTIDE SEQUENCE [LARGE SCALE GENOMIC DNA]</scope>
    <source>
        <strain evidence="2">cv. Niubang</strain>
    </source>
</reference>
<accession>A0ACB9BAW7</accession>
<keyword evidence="2" id="KW-1185">Reference proteome</keyword>
<protein>
    <submittedName>
        <fullName evidence="1">Uncharacterized protein</fullName>
    </submittedName>
</protein>